<name>A0A914A2X2_PATMI</name>
<evidence type="ECO:0000256" key="1">
    <source>
        <dbReference type="SAM" id="MobiDB-lite"/>
    </source>
</evidence>
<accession>A0A914A2X2</accession>
<evidence type="ECO:0000313" key="2">
    <source>
        <dbReference type="EnsemblMetazoa" id="XP_038057949.1"/>
    </source>
</evidence>
<proteinExistence type="predicted"/>
<dbReference type="AlphaFoldDB" id="A0A914A2X2"/>
<reference evidence="2" key="1">
    <citation type="submission" date="2022-11" db="UniProtKB">
        <authorList>
            <consortium name="EnsemblMetazoa"/>
        </authorList>
    </citation>
    <scope>IDENTIFICATION</scope>
</reference>
<dbReference type="OMA" id="TENIRPM"/>
<dbReference type="Proteomes" id="UP000887568">
    <property type="component" value="Unplaced"/>
</dbReference>
<dbReference type="OrthoDB" id="6138703at2759"/>
<feature type="compositionally biased region" description="Basic and acidic residues" evidence="1">
    <location>
        <begin position="31"/>
        <end position="72"/>
    </location>
</feature>
<dbReference type="EnsemblMetazoa" id="XM_038202021.1">
    <property type="protein sequence ID" value="XP_038057949.1"/>
    <property type="gene ID" value="LOC119729453"/>
</dbReference>
<organism evidence="2 3">
    <name type="scientific">Patiria miniata</name>
    <name type="common">Bat star</name>
    <name type="synonym">Asterina miniata</name>
    <dbReference type="NCBI Taxonomy" id="46514"/>
    <lineage>
        <taxon>Eukaryota</taxon>
        <taxon>Metazoa</taxon>
        <taxon>Echinodermata</taxon>
        <taxon>Eleutherozoa</taxon>
        <taxon>Asterozoa</taxon>
        <taxon>Asteroidea</taxon>
        <taxon>Valvatacea</taxon>
        <taxon>Valvatida</taxon>
        <taxon>Asterinidae</taxon>
        <taxon>Patiria</taxon>
    </lineage>
</organism>
<evidence type="ECO:0000313" key="3">
    <source>
        <dbReference type="Proteomes" id="UP000887568"/>
    </source>
</evidence>
<dbReference type="GeneID" id="119729453"/>
<dbReference type="RefSeq" id="XP_038057949.1">
    <property type="nucleotide sequence ID" value="XM_038202021.1"/>
</dbReference>
<protein>
    <submittedName>
        <fullName evidence="2">Uncharacterized protein</fullName>
    </submittedName>
</protein>
<feature type="region of interest" description="Disordered" evidence="1">
    <location>
        <begin position="30"/>
        <end position="74"/>
    </location>
</feature>
<sequence>MASESLSHVPPSVTFDVILDVSTSTTTQAKWPERFEKKGQKNAEVDAEERSQKLEEKQLRAQRNKEEHEAARRLRISQRSEQCRHMASKMEKLLAQDAKRQGIAGTENIRPMTRKEAGAMIQSVHRDFQQLGAALSNDMGT</sequence>
<keyword evidence="3" id="KW-1185">Reference proteome</keyword>